<dbReference type="RefSeq" id="WP_003446357.1">
    <property type="nucleotide sequence ID" value="NZ_ANZB01000010.1"/>
</dbReference>
<evidence type="ECO:0000313" key="5">
    <source>
        <dbReference type="Proteomes" id="UP000030905"/>
    </source>
</evidence>
<evidence type="ECO:0000256" key="1">
    <source>
        <dbReference type="SAM" id="Phobius"/>
    </source>
</evidence>
<evidence type="ECO:0000313" key="2">
    <source>
        <dbReference type="EMBL" id="AJA50841.1"/>
    </source>
</evidence>
<feature type="transmembrane region" description="Helical" evidence="1">
    <location>
        <begin position="86"/>
        <end position="108"/>
    </location>
</feature>
<organism evidence="2 5">
    <name type="scientific">Clostridium pasteurianum DSM 525 = ATCC 6013</name>
    <dbReference type="NCBI Taxonomy" id="1262449"/>
    <lineage>
        <taxon>Bacteria</taxon>
        <taxon>Bacillati</taxon>
        <taxon>Bacillota</taxon>
        <taxon>Clostridia</taxon>
        <taxon>Eubacteriales</taxon>
        <taxon>Clostridiaceae</taxon>
        <taxon>Clostridium</taxon>
    </lineage>
</organism>
<dbReference type="EMBL" id="JPGY02000001">
    <property type="protein sequence ID" value="KRU13149.1"/>
    <property type="molecule type" value="Genomic_DNA"/>
</dbReference>
<name>A0A0H3J4J8_CLOPA</name>
<dbReference type="EMBL" id="CP009268">
    <property type="protein sequence ID" value="AJA50841.1"/>
    <property type="molecule type" value="Genomic_DNA"/>
</dbReference>
<accession>A0A0H3J4J8</accession>
<reference evidence="3" key="2">
    <citation type="submission" date="2015-10" db="EMBL/GenBank/DDBJ databases">
        <title>Improved Draft Genome Sequence of Clostridium pasteurianum Strain ATCC 6013 (DSM 525) Using a Hybrid Next-Generation Sequencing Approach.</title>
        <authorList>
            <person name="Pyne M.E."/>
            <person name="Utturkar S.M."/>
            <person name="Brown S.D."/>
            <person name="Moo-Young M."/>
            <person name="Chung D.A."/>
            <person name="Chou P.C."/>
        </authorList>
    </citation>
    <scope>NUCLEOTIDE SEQUENCE</scope>
    <source>
        <strain evidence="3">ATCC 6013</strain>
    </source>
</reference>
<sequence>MNNPYLKGTVSGGIDKYVEKKAEKYIPKTTRGFVSTGKLTLQKYVTTPGAAARVSKGAAKHVGAATIAFTAKDILTSVSNKQYKGAALDLVGGIAGVAAGIVIGALVTSVAATIGLPVILGSAIAFGATVAVGAYIDNRISRKREEIYGS</sequence>
<dbReference type="Proteomes" id="UP000028042">
    <property type="component" value="Unassembled WGS sequence"/>
</dbReference>
<evidence type="ECO:0000313" key="3">
    <source>
        <dbReference type="EMBL" id="KRU13149.1"/>
    </source>
</evidence>
<dbReference type="GeneID" id="93072968"/>
<proteinExistence type="predicted"/>
<dbReference type="KEGG" id="cpae:CPAST_c07530"/>
<keyword evidence="1" id="KW-0812">Transmembrane</keyword>
<evidence type="ECO:0000313" key="4">
    <source>
        <dbReference type="Proteomes" id="UP000028042"/>
    </source>
</evidence>
<reference evidence="2 5" key="1">
    <citation type="journal article" date="2015" name="Genome Announc.">
        <title>Complete Genome Sequence of the Nitrogen-Fixing and Solvent-Producing Clostridium pasteurianum DSM 525.</title>
        <authorList>
            <person name="Poehlein A."/>
            <person name="Grosse-Honebrink A."/>
            <person name="Zhang Y."/>
            <person name="Minton N.P."/>
            <person name="Daniel R."/>
        </authorList>
    </citation>
    <scope>NUCLEOTIDE SEQUENCE [LARGE SCALE GENOMIC DNA]</scope>
    <source>
        <strain evidence="2">DSM 525</strain>
        <strain evidence="5">DSM 525 / ATCC 6013</strain>
    </source>
</reference>
<reference evidence="3 4" key="3">
    <citation type="journal article" name="Genome Announc.">
        <title>Improved Draft Genome Sequence of Clostridium pasteurianum Strain ATCC 6013 (DSM 525) Using a Hybrid Next-Generation Sequencing Approach.</title>
        <authorList>
            <person name="Pyne M.E."/>
            <person name="Utturkar S."/>
            <person name="Brown S.D."/>
            <person name="Moo-Young M."/>
            <person name="Chung D.A."/>
            <person name="Chou C.P."/>
        </authorList>
    </citation>
    <scope>NUCLEOTIDE SEQUENCE [LARGE SCALE GENOMIC DNA]</scope>
    <source>
        <strain evidence="3 4">ATCC 6013</strain>
    </source>
</reference>
<keyword evidence="1" id="KW-0472">Membrane</keyword>
<keyword evidence="1" id="KW-1133">Transmembrane helix</keyword>
<protein>
    <submittedName>
        <fullName evidence="2">Uncharacterized protein</fullName>
    </submittedName>
</protein>
<dbReference type="Proteomes" id="UP000030905">
    <property type="component" value="Chromosome"/>
</dbReference>
<dbReference type="AlphaFoldDB" id="A0A0H3J4J8"/>
<dbReference type="PATRIC" id="fig|1262449.3.peg.2812"/>
<gene>
    <name evidence="2" type="ORF">CLPA_c07530</name>
    <name evidence="3" type="ORF">CP6013_02397</name>
</gene>
<keyword evidence="5" id="KW-1185">Reference proteome</keyword>
<feature type="transmembrane region" description="Helical" evidence="1">
    <location>
        <begin position="114"/>
        <end position="136"/>
    </location>
</feature>
<dbReference type="KEGG" id="cpat:CLPA_c07530"/>